<name>A0ACB9ULY0_9CETA</name>
<dbReference type="EMBL" id="CM043040">
    <property type="protein sequence ID" value="KAI4572755.1"/>
    <property type="molecule type" value="Genomic_DNA"/>
</dbReference>
<reference evidence="1" key="1">
    <citation type="submission" date="2022-03" db="EMBL/GenBank/DDBJ databases">
        <title>Genomic analyses of argali, domestic sheep and their hybrids provide insights into chromosomal evolution, heterosis and genetic basis of agronomic traits.</title>
        <authorList>
            <person name="Li M."/>
        </authorList>
    </citation>
    <scope>NUCLEOTIDE SEQUENCE</scope>
    <source>
        <strain evidence="1">F1 hybrid</strain>
    </source>
</reference>
<organism evidence="1 2">
    <name type="scientific">Ovis ammon polii x Ovis aries</name>
    <dbReference type="NCBI Taxonomy" id="2918886"/>
    <lineage>
        <taxon>Eukaryota</taxon>
        <taxon>Metazoa</taxon>
        <taxon>Chordata</taxon>
        <taxon>Craniata</taxon>
        <taxon>Vertebrata</taxon>
        <taxon>Euteleostomi</taxon>
        <taxon>Mammalia</taxon>
        <taxon>Eutheria</taxon>
        <taxon>Laurasiatheria</taxon>
        <taxon>Artiodactyla</taxon>
        <taxon>Ruminantia</taxon>
        <taxon>Pecora</taxon>
        <taxon>Bovidae</taxon>
        <taxon>Caprinae</taxon>
        <taxon>Ovis</taxon>
    </lineage>
</organism>
<comment type="caution">
    <text evidence="1">The sequence shown here is derived from an EMBL/GenBank/DDBJ whole genome shotgun (WGS) entry which is preliminary data.</text>
</comment>
<accession>A0ACB9ULY0</accession>
<evidence type="ECO:0000313" key="1">
    <source>
        <dbReference type="EMBL" id="KAI4572755.1"/>
    </source>
</evidence>
<gene>
    <name evidence="1" type="ORF">MJG53_012593</name>
</gene>
<protein>
    <submittedName>
        <fullName evidence="1">Uncharacterized protein</fullName>
    </submittedName>
</protein>
<keyword evidence="2" id="KW-1185">Reference proteome</keyword>
<dbReference type="Proteomes" id="UP001057279">
    <property type="component" value="Linkage Group LG15"/>
</dbReference>
<proteinExistence type="predicted"/>
<sequence>MAGEAAAPRAVRRSAAAAEPAGRRGPPPGRPADPREQSGRGWGARRAARRAGSPRQRRPGRPGPRRGERRCGSGRRGSPGPRRPDPYGREARAGALARESGAGDQEGSAAAFGPGNLQD</sequence>
<evidence type="ECO:0000313" key="2">
    <source>
        <dbReference type="Proteomes" id="UP001057279"/>
    </source>
</evidence>